<evidence type="ECO:0000259" key="4">
    <source>
        <dbReference type="Pfam" id="PF00808"/>
    </source>
</evidence>
<dbReference type="SUPFAM" id="SSF47113">
    <property type="entry name" value="Histone-fold"/>
    <property type="match status" value="1"/>
</dbReference>
<dbReference type="InterPro" id="IPR009072">
    <property type="entry name" value="Histone-fold"/>
</dbReference>
<dbReference type="InterPro" id="IPR003958">
    <property type="entry name" value="CBFA_NFYB_domain"/>
</dbReference>
<sequence length="235" mass="25136">MSSSDLDFLDRNTNSSSLGLAGLSSLSNLNTLKNLSTLSNINSISSLNNISRNSPANPSSTVGPNSTSNASATHANTLNVSTAPSTDASPTRKPYKKESYEHIKTHFPAARIKKLMQSDDDIGKVAQATPVVVGKALEIFLCKLVEKSCDEARLAGAKKINALHVKSAVDRNEKFDFLVDLVAKYGNTHHSNSNSTSNSNSNSNTNPINTPTTATYSNTVNKSNNSNNSFSNNYH</sequence>
<evidence type="ECO:0000256" key="1">
    <source>
        <dbReference type="ARBA" id="ARBA00004123"/>
    </source>
</evidence>
<dbReference type="STRING" id="1344418.A0A1D2VEB4"/>
<accession>A0A1D2VEB4</accession>
<feature type="domain" description="Transcription factor CBF/NF-Y/archaeal histone" evidence="4">
    <location>
        <begin position="106"/>
        <end position="169"/>
    </location>
</feature>
<evidence type="ECO:0000313" key="6">
    <source>
        <dbReference type="Proteomes" id="UP000095038"/>
    </source>
</evidence>
<dbReference type="PANTHER" id="PTHR10252">
    <property type="entry name" value="HISTONE-LIKE TRANSCRIPTION FACTOR CCAAT-RELATED"/>
    <property type="match status" value="1"/>
</dbReference>
<protein>
    <submittedName>
        <fullName evidence="5">Histone-fold-containing protein</fullName>
    </submittedName>
</protein>
<dbReference type="GO" id="GO:0046982">
    <property type="term" value="F:protein heterodimerization activity"/>
    <property type="evidence" value="ECO:0007669"/>
    <property type="project" value="InterPro"/>
</dbReference>
<feature type="region of interest" description="Disordered" evidence="3">
    <location>
        <begin position="189"/>
        <end position="235"/>
    </location>
</feature>
<dbReference type="PANTHER" id="PTHR10252:SF5">
    <property type="entry name" value="DR1-ASSOCIATED COREPRESSOR"/>
    <property type="match status" value="1"/>
</dbReference>
<dbReference type="GO" id="GO:0001046">
    <property type="term" value="F:core promoter sequence-specific DNA binding"/>
    <property type="evidence" value="ECO:0007669"/>
    <property type="project" value="TreeGrafter"/>
</dbReference>
<feature type="region of interest" description="Disordered" evidence="3">
    <location>
        <begin position="52"/>
        <end position="102"/>
    </location>
</feature>
<organism evidence="5 6">
    <name type="scientific">Ascoidea rubescens DSM 1968</name>
    <dbReference type="NCBI Taxonomy" id="1344418"/>
    <lineage>
        <taxon>Eukaryota</taxon>
        <taxon>Fungi</taxon>
        <taxon>Dikarya</taxon>
        <taxon>Ascomycota</taxon>
        <taxon>Saccharomycotina</taxon>
        <taxon>Saccharomycetes</taxon>
        <taxon>Ascoideaceae</taxon>
        <taxon>Ascoidea</taxon>
    </lineage>
</organism>
<feature type="compositionally biased region" description="Polar residues" evidence="3">
    <location>
        <begin position="55"/>
        <end position="89"/>
    </location>
</feature>
<dbReference type="GO" id="GO:0016251">
    <property type="term" value="F:RNA polymerase II general transcription initiation factor activity"/>
    <property type="evidence" value="ECO:0007669"/>
    <property type="project" value="TreeGrafter"/>
</dbReference>
<evidence type="ECO:0000256" key="3">
    <source>
        <dbReference type="SAM" id="MobiDB-lite"/>
    </source>
</evidence>
<dbReference type="InParanoid" id="A0A1D2VEB4"/>
<dbReference type="Gene3D" id="1.10.20.10">
    <property type="entry name" value="Histone, subunit A"/>
    <property type="match status" value="1"/>
</dbReference>
<dbReference type="Proteomes" id="UP000095038">
    <property type="component" value="Unassembled WGS sequence"/>
</dbReference>
<dbReference type="AlphaFoldDB" id="A0A1D2VEB4"/>
<dbReference type="GeneID" id="30967294"/>
<dbReference type="GO" id="GO:0017054">
    <property type="term" value="C:negative cofactor 2 complex"/>
    <property type="evidence" value="ECO:0007669"/>
    <property type="project" value="TreeGrafter"/>
</dbReference>
<name>A0A1D2VEB4_9ASCO</name>
<keyword evidence="2" id="KW-0539">Nucleus</keyword>
<dbReference type="OrthoDB" id="653904at2759"/>
<evidence type="ECO:0000313" key="5">
    <source>
        <dbReference type="EMBL" id="ODV59976.1"/>
    </source>
</evidence>
<dbReference type="RefSeq" id="XP_020046283.1">
    <property type="nucleotide sequence ID" value="XM_020193658.1"/>
</dbReference>
<gene>
    <name evidence="5" type="ORF">ASCRUDRAFT_76895</name>
</gene>
<dbReference type="CDD" id="cd22906">
    <property type="entry name" value="HFD_DRAP1"/>
    <property type="match status" value="1"/>
</dbReference>
<evidence type="ECO:0000256" key="2">
    <source>
        <dbReference type="ARBA" id="ARBA00023242"/>
    </source>
</evidence>
<reference evidence="6" key="1">
    <citation type="submission" date="2016-05" db="EMBL/GenBank/DDBJ databases">
        <title>Comparative genomics of biotechnologically important yeasts.</title>
        <authorList>
            <consortium name="DOE Joint Genome Institute"/>
            <person name="Riley R."/>
            <person name="Haridas S."/>
            <person name="Wolfe K.H."/>
            <person name="Lopes M.R."/>
            <person name="Hittinger C.T."/>
            <person name="Goker M."/>
            <person name="Salamov A."/>
            <person name="Wisecaver J."/>
            <person name="Long T.M."/>
            <person name="Aerts A.L."/>
            <person name="Barry K."/>
            <person name="Choi C."/>
            <person name="Clum A."/>
            <person name="Coughlan A.Y."/>
            <person name="Deshpande S."/>
            <person name="Douglass A.P."/>
            <person name="Hanson S.J."/>
            <person name="Klenk H.-P."/>
            <person name="Labutti K."/>
            <person name="Lapidus A."/>
            <person name="Lindquist E."/>
            <person name="Lipzen A."/>
            <person name="Meier-Kolthoff J.P."/>
            <person name="Ohm R.A."/>
            <person name="Otillar R.P."/>
            <person name="Pangilinan J."/>
            <person name="Peng Y."/>
            <person name="Rokas A."/>
            <person name="Rosa C.A."/>
            <person name="Scheuner C."/>
            <person name="Sibirny A.A."/>
            <person name="Slot J.C."/>
            <person name="Stielow J.B."/>
            <person name="Sun H."/>
            <person name="Kurtzman C.P."/>
            <person name="Blackwell M."/>
            <person name="Grigoriev I.V."/>
            <person name="Jeffries T.W."/>
        </authorList>
    </citation>
    <scope>NUCLEOTIDE SEQUENCE [LARGE SCALE GENOMIC DNA]</scope>
    <source>
        <strain evidence="6">DSM 1968</strain>
    </source>
</reference>
<comment type="subcellular location">
    <subcellularLocation>
        <location evidence="1">Nucleus</location>
    </subcellularLocation>
</comment>
<keyword evidence="6" id="KW-1185">Reference proteome</keyword>
<dbReference type="EMBL" id="KV454484">
    <property type="protein sequence ID" value="ODV59976.1"/>
    <property type="molecule type" value="Genomic_DNA"/>
</dbReference>
<dbReference type="InterPro" id="IPR050568">
    <property type="entry name" value="Transcr_DNA_Rep_Reg"/>
</dbReference>
<dbReference type="Pfam" id="PF00808">
    <property type="entry name" value="CBFD_NFYB_HMF"/>
    <property type="match status" value="1"/>
</dbReference>
<proteinExistence type="predicted"/>